<protein>
    <recommendedName>
        <fullName evidence="4">RidA family protein</fullName>
    </recommendedName>
</protein>
<evidence type="ECO:0008006" key="4">
    <source>
        <dbReference type="Google" id="ProtNLM"/>
    </source>
</evidence>
<evidence type="ECO:0000256" key="1">
    <source>
        <dbReference type="ARBA" id="ARBA00010552"/>
    </source>
</evidence>
<gene>
    <name evidence="2" type="ORF">GCM10023321_13020</name>
</gene>
<dbReference type="InterPro" id="IPR035959">
    <property type="entry name" value="RutC-like_sf"/>
</dbReference>
<dbReference type="Gene3D" id="3.30.1330.40">
    <property type="entry name" value="RutC-like"/>
    <property type="match status" value="1"/>
</dbReference>
<sequence length="124" mass="12888">MPSLIRTPGQSPMLPATVTANGFVFTSGLISPSALTAMTDGGTVPADQQIREAVRVLEATLAEAGAEVADVVKLTAYLSSARLFGPWNEVFLSVWPEPGPARTTLVAAFVSPVVHVELEAVAAL</sequence>
<dbReference type="InterPro" id="IPR006175">
    <property type="entry name" value="YjgF/YER057c/UK114"/>
</dbReference>
<comment type="similarity">
    <text evidence="1">Belongs to the RutC family.</text>
</comment>
<dbReference type="PANTHER" id="PTHR11803">
    <property type="entry name" value="2-IMINOBUTANOATE/2-IMINOPROPANOATE DEAMINASE RIDA"/>
    <property type="match status" value="1"/>
</dbReference>
<evidence type="ECO:0000313" key="3">
    <source>
        <dbReference type="Proteomes" id="UP001428817"/>
    </source>
</evidence>
<dbReference type="Pfam" id="PF01042">
    <property type="entry name" value="Ribonuc_L-PSP"/>
    <property type="match status" value="1"/>
</dbReference>
<keyword evidence="3" id="KW-1185">Reference proteome</keyword>
<accession>A0ABP9PT38</accession>
<dbReference type="Proteomes" id="UP001428817">
    <property type="component" value="Unassembled WGS sequence"/>
</dbReference>
<dbReference type="PANTHER" id="PTHR11803:SF58">
    <property type="entry name" value="PROTEIN HMF1-RELATED"/>
    <property type="match status" value="1"/>
</dbReference>
<dbReference type="EMBL" id="BAABJP010000004">
    <property type="protein sequence ID" value="GAA5149334.1"/>
    <property type="molecule type" value="Genomic_DNA"/>
</dbReference>
<proteinExistence type="inferred from homology"/>
<dbReference type="CDD" id="cd00448">
    <property type="entry name" value="YjgF_YER057c_UK114_family"/>
    <property type="match status" value="1"/>
</dbReference>
<reference evidence="3" key="1">
    <citation type="journal article" date="2019" name="Int. J. Syst. Evol. Microbiol.">
        <title>The Global Catalogue of Microorganisms (GCM) 10K type strain sequencing project: providing services to taxonomists for standard genome sequencing and annotation.</title>
        <authorList>
            <consortium name="The Broad Institute Genomics Platform"/>
            <consortium name="The Broad Institute Genome Sequencing Center for Infectious Disease"/>
            <person name="Wu L."/>
            <person name="Ma J."/>
        </authorList>
    </citation>
    <scope>NUCLEOTIDE SEQUENCE [LARGE SCALE GENOMIC DNA]</scope>
    <source>
        <strain evidence="3">JCM 18303</strain>
    </source>
</reference>
<comment type="caution">
    <text evidence="2">The sequence shown here is derived from an EMBL/GenBank/DDBJ whole genome shotgun (WGS) entry which is preliminary data.</text>
</comment>
<evidence type="ECO:0000313" key="2">
    <source>
        <dbReference type="EMBL" id="GAA5149334.1"/>
    </source>
</evidence>
<dbReference type="RefSeq" id="WP_185062849.1">
    <property type="nucleotide sequence ID" value="NZ_BAABJP010000004.1"/>
</dbReference>
<organism evidence="2 3">
    <name type="scientific">Pseudonocardia eucalypti</name>
    <dbReference type="NCBI Taxonomy" id="648755"/>
    <lineage>
        <taxon>Bacteria</taxon>
        <taxon>Bacillati</taxon>
        <taxon>Actinomycetota</taxon>
        <taxon>Actinomycetes</taxon>
        <taxon>Pseudonocardiales</taxon>
        <taxon>Pseudonocardiaceae</taxon>
        <taxon>Pseudonocardia</taxon>
    </lineage>
</organism>
<dbReference type="SUPFAM" id="SSF55298">
    <property type="entry name" value="YjgF-like"/>
    <property type="match status" value="1"/>
</dbReference>
<name>A0ABP9PT38_9PSEU</name>